<dbReference type="InterPro" id="IPR036961">
    <property type="entry name" value="Kinesin_motor_dom_sf"/>
</dbReference>
<feature type="compositionally biased region" description="Polar residues" evidence="8">
    <location>
        <begin position="2190"/>
        <end position="2204"/>
    </location>
</feature>
<feature type="region of interest" description="Disordered" evidence="8">
    <location>
        <begin position="1177"/>
        <end position="1200"/>
    </location>
</feature>
<accession>A0A7J8H2U6</accession>
<dbReference type="SMART" id="SM00242">
    <property type="entry name" value="MYSc"/>
    <property type="match status" value="1"/>
</dbReference>
<name>A0A7J8H2U6_ROUAE</name>
<evidence type="ECO:0000256" key="7">
    <source>
        <dbReference type="SAM" id="Coils"/>
    </source>
</evidence>
<evidence type="ECO:0000256" key="3">
    <source>
        <dbReference type="ARBA" id="ARBA00023054"/>
    </source>
</evidence>
<feature type="compositionally biased region" description="Basic and acidic residues" evidence="8">
    <location>
        <begin position="44"/>
        <end position="57"/>
    </location>
</feature>
<feature type="region of interest" description="Disordered" evidence="8">
    <location>
        <begin position="2465"/>
        <end position="2537"/>
    </location>
</feature>
<organism evidence="10 11">
    <name type="scientific">Rousettus aegyptiacus</name>
    <name type="common">Egyptian fruit bat</name>
    <name type="synonym">Pteropus aegyptiacus</name>
    <dbReference type="NCBI Taxonomy" id="9407"/>
    <lineage>
        <taxon>Eukaryota</taxon>
        <taxon>Metazoa</taxon>
        <taxon>Chordata</taxon>
        <taxon>Craniata</taxon>
        <taxon>Vertebrata</taxon>
        <taxon>Euteleostomi</taxon>
        <taxon>Mammalia</taxon>
        <taxon>Eutheria</taxon>
        <taxon>Laurasiatheria</taxon>
        <taxon>Chiroptera</taxon>
        <taxon>Yinpterochiroptera</taxon>
        <taxon>Pteropodoidea</taxon>
        <taxon>Pteropodidae</taxon>
        <taxon>Rousettinae</taxon>
        <taxon>Rousettus</taxon>
    </lineage>
</organism>
<dbReference type="Proteomes" id="UP000593571">
    <property type="component" value="Unassembled WGS sequence"/>
</dbReference>
<dbReference type="Gene3D" id="3.40.850.10">
    <property type="entry name" value="Kinesin motor domain"/>
    <property type="match status" value="1"/>
</dbReference>
<dbReference type="GO" id="GO:0016461">
    <property type="term" value="C:unconventional myosin complex"/>
    <property type="evidence" value="ECO:0007669"/>
    <property type="project" value="TreeGrafter"/>
</dbReference>
<protein>
    <submittedName>
        <fullName evidence="10">Myosin XVIIIB</fullName>
    </submittedName>
</protein>
<dbReference type="PANTHER" id="PTHR45615">
    <property type="entry name" value="MYOSIN HEAVY CHAIN, NON-MUSCLE"/>
    <property type="match status" value="1"/>
</dbReference>
<feature type="compositionally biased region" description="Basic and acidic residues" evidence="8">
    <location>
        <begin position="11"/>
        <end position="23"/>
    </location>
</feature>
<dbReference type="InterPro" id="IPR001609">
    <property type="entry name" value="Myosin_head_motor_dom-like"/>
</dbReference>
<keyword evidence="2 6" id="KW-0067">ATP-binding</keyword>
<keyword evidence="5 6" id="KW-0505">Motor protein</keyword>
<feature type="compositionally biased region" description="Basic and acidic residues" evidence="8">
    <location>
        <begin position="354"/>
        <end position="377"/>
    </location>
</feature>
<dbReference type="GO" id="GO:0051015">
    <property type="term" value="F:actin filament binding"/>
    <property type="evidence" value="ECO:0007669"/>
    <property type="project" value="TreeGrafter"/>
</dbReference>
<dbReference type="PRINTS" id="PR00193">
    <property type="entry name" value="MYOSINHEAVY"/>
</dbReference>
<feature type="compositionally biased region" description="Basic and acidic residues" evidence="8">
    <location>
        <begin position="158"/>
        <end position="171"/>
    </location>
</feature>
<keyword evidence="3 7" id="KW-0175">Coiled coil</keyword>
<dbReference type="InterPro" id="IPR057772">
    <property type="entry name" value="SH3_Myo18a"/>
</dbReference>
<feature type="compositionally biased region" description="Basic and acidic residues" evidence="8">
    <location>
        <begin position="419"/>
        <end position="434"/>
    </location>
</feature>
<evidence type="ECO:0000256" key="5">
    <source>
        <dbReference type="ARBA" id="ARBA00023175"/>
    </source>
</evidence>
<dbReference type="GO" id="GO:0032982">
    <property type="term" value="C:myosin filament"/>
    <property type="evidence" value="ECO:0007669"/>
    <property type="project" value="TreeGrafter"/>
</dbReference>
<dbReference type="EMBL" id="JACASE010000005">
    <property type="protein sequence ID" value="KAF6466537.1"/>
    <property type="molecule type" value="Genomic_DNA"/>
</dbReference>
<comment type="caution">
    <text evidence="10">The sequence shown here is derived from an EMBL/GenBank/DDBJ whole genome shotgun (WGS) entry which is preliminary data.</text>
</comment>
<feature type="region of interest" description="Disordered" evidence="8">
    <location>
        <begin position="2425"/>
        <end position="2449"/>
    </location>
</feature>
<dbReference type="SUPFAM" id="SSF52540">
    <property type="entry name" value="P-loop containing nucleoside triphosphate hydrolases"/>
    <property type="match status" value="1"/>
</dbReference>
<dbReference type="Gene3D" id="1.10.10.820">
    <property type="match status" value="1"/>
</dbReference>
<feature type="compositionally biased region" description="Polar residues" evidence="8">
    <location>
        <begin position="2150"/>
        <end position="2160"/>
    </location>
</feature>
<keyword evidence="1 6" id="KW-0547">Nucleotide-binding</keyword>
<keyword evidence="6" id="KW-0009">Actin-binding</keyword>
<feature type="compositionally biased region" description="Basic and acidic residues" evidence="8">
    <location>
        <begin position="246"/>
        <end position="262"/>
    </location>
</feature>
<feature type="region of interest" description="Disordered" evidence="8">
    <location>
        <begin position="2127"/>
        <end position="2208"/>
    </location>
</feature>
<gene>
    <name evidence="10" type="ORF">HJG63_013802</name>
</gene>
<feature type="compositionally biased region" description="Basic and acidic residues" evidence="8">
    <location>
        <begin position="384"/>
        <end position="409"/>
    </location>
</feature>
<sequence>MAISSRLALWEQKESNIREEDKSPPPSSPPPLFSVIPGGFIKQLVRETEKESKEARQRKQAALTSPERETPEISTSQPNSKPNSGTKSSSQQISQDNQDSNVPVKESEGAGTADPVLMTTINGEKPQESSPSGAPVKKPLPFKRGVRRGDVLLMVAKLDPDSAKPEQRTQPHDAPACKTPPPATDPGGVKKRETPPTPRGSQASTEDTAPKSEKTQTGGLGNPGTVLLTKGEKDQGTTGQRGEVPQTKELKEGEPQRGKEGPGEQGRPGTVEKGGGDPPNKVAKGNLSKDAGGEGKLSGAQIQVKKWGGFLGRRSRLDGPQKIDKEGVLPSKAEKTDKPQIKAEKMDNVQGKIGKVEEAPRVKEKADGPQNEPREAGEAGSETQKGHEAPKEVDVCRETPAAAEKEGQSDGRGQQAEEPCARVDDRAKAVELEGPRPPALESHAGRPQTQETREGPASQEGGKGGQSGDLDQASEDRWYEAEKVWLVQKNGFTLATVLKPDEGTADLPAGRVRLCIDADKTITEVDEEHVHRANPPELDQAENLASLVSVNESSVLNTLLHRYRAQLPHTCTGPDLIVLQPREPWAPSTSKVLRGRRDGLPAHIGSLAQRAYWALLTQRRDQSIVALGRSGAGKTTCCKQVLEHLVGMAGSVDGNVSVEKIRATFTILRAFGSMSTGHSLSATRFTMVMSLDFNATGRVTAAQLQTMLLEKSRVARQPEGEGNFEIFSQMLAGLDLDLRTELYLHQMADSSSFGMGIWPKPEDKQRAAAAFTQLQDAMKTLGISESERRAIWRVLAAIYHLGVAGACKVGRKQFMRFEWANHAAEALGCEYEELNTATFKHHLRQIIEQVTCGPSRRGLVDEETSSGLKMTGVECVEGMASGLYQELFAAVVSLINRSFSSHHLSMASIMVVDSPGFQNPRHQGKDRAATFEELCHNYTHERLQLLFYQRTFVSSLDRYREEGLPVQFDLPEPSPGSTVALVDQNPSQVRLPAGGGTEDAGGLFSVLDEEVQVEGSSDSVVLERLCAAFEKKEPGAEGASALRPCEQPLQCEISHQRGQDPVRYDLAGWLHKAKPNLSARDAPQILQQSKREELRSLFQARAKLPPVCRAVAGLEGTSQQALQRNCAIRRAFASGFAALKRKAPCSQIKLQMDALTSVIRRSQLHFIHCLVPSLAVESRGGQGTPTLLQPGGDKPGTGTPLPLDIPALRVQLAGSYILEALRLHRTGYADHMGFTQFRRRFQVLDPLLMKKFMLVTEGVDERKAVNELLQTLDLEKKAVAMGHSQVFLKAGVISRLEKQREKLVSHSIILFQAACKGFLSRQEFKKLKIHWLATQCIQKNMAVFLAVKDWPWWQLLGSLRPLLSVTVGDEQLRAKEEELTALRQKLEKSEKSRNELRQNADLLESKFADLTTELADERFKGDVACQVLESERAERLRASREVQELKNKYEQVQKKLGEVEKQLEEAQQKIQLNDLERSHTGGEDEWQMRFDCAQMENEFLRKRLQQFEERLDSELTSRRELEQQLGELQSAYEGAKKMAHQLKRKCHYLTCDLEDTRFLLENQQSRNHELEKKQKKFDMQLAQALGESVFEKGLREKVTQENTSIRWELGQLQQQLKQKEQETSQLKQEVEMLQAQKQELMGSPSLGENCVAGLKERLWKLESSALEQQKIQNQQENTIKQLEQLRQRFELEIVRMKQMHQKDREDQEEELEDVRQSCQKRLHQLEMQLEQEYEEKQMVLHEKQDLEGLIGTLCDQIGHRDFDVEKRLRRDLKRTHALLSDVQLLLGTMEDGKASVSKEELEKVHSQLEQSEAKCEDALKTQKALTADLESMHSELENVTRNKSLVDEQLYRLQFERTDLLKRIDEDQDDLNDLMQKHKDLIAQSAADIGQIQELQLQLEEAKKEKHKLQEQLQVAQMRIEYLEQSTVDRAIVSRQEAIICDLENKTEFQKVQIKRFEVLVIRLRDSLIKMGEELSQAAMAEAQQRESSQYYQRRLEELKADMEELVQREAEASRRCMELEKYIEELAAVRQTLQTDLETSIRRIADLQAALEEVASSDSDTESVQTAVDCGSSGRKEMDNISILSSQPEGSLQSWLSCSLSLATDTMRTPSRQSALSSHILSPRMNEEAGDAQRTQRALALSRARDISSKTTGDKSLSPLSLHRQNYGHLGDGKEYDVQRKPTERLGALSSSPSSQRTDTCSVSREKLPSPSVALSEFVEGLRRKRAQRGQGPALGLEDCPSLPIYQTTGASTLRRARTGSDEGLLSLGCGAKSSLETEDAAGASAGLLRSTSLKCIPSESVEGTPLLPKKLKTRFSSCESLLESGPDSGRTLSSPTISGGALLSPTLCPRRRCLESLLDDAGCPDLGKEPLVFQNRQFAHLMGEPRGRDPFSWKLPSLNYERQTKVDFDDFLPAIRKPETSKMSLARVAKDGQDRSQHSGVHFETEEADQTFLSGIKTILKKSPEAKEDPAHLSDSSSSSSSVVSFKSADSIKSRPRIPRMEGDGGERTTPDNREPGTGRQDEDVESIMKKYLQK</sequence>
<feature type="compositionally biased region" description="Basic and acidic residues" evidence="8">
    <location>
        <begin position="315"/>
        <end position="347"/>
    </location>
</feature>
<dbReference type="PROSITE" id="PS51456">
    <property type="entry name" value="MYOSIN_MOTOR"/>
    <property type="match status" value="1"/>
</dbReference>
<dbReference type="GO" id="GO:0003774">
    <property type="term" value="F:cytoskeletal motor activity"/>
    <property type="evidence" value="ECO:0007669"/>
    <property type="project" value="UniProtKB-UniRule"/>
</dbReference>
<evidence type="ECO:0000256" key="4">
    <source>
        <dbReference type="ARBA" id="ARBA00023123"/>
    </source>
</evidence>
<reference evidence="10 11" key="1">
    <citation type="journal article" date="2020" name="Nature">
        <title>Six reference-quality genomes reveal evolution of bat adaptations.</title>
        <authorList>
            <person name="Jebb D."/>
            <person name="Huang Z."/>
            <person name="Pippel M."/>
            <person name="Hughes G.M."/>
            <person name="Lavrichenko K."/>
            <person name="Devanna P."/>
            <person name="Winkler S."/>
            <person name="Jermiin L.S."/>
            <person name="Skirmuntt E.C."/>
            <person name="Katzourakis A."/>
            <person name="Burkitt-Gray L."/>
            <person name="Ray D.A."/>
            <person name="Sullivan K.A.M."/>
            <person name="Roscito J.G."/>
            <person name="Kirilenko B.M."/>
            <person name="Davalos L.M."/>
            <person name="Corthals A.P."/>
            <person name="Power M.L."/>
            <person name="Jones G."/>
            <person name="Ransome R.D."/>
            <person name="Dechmann D.K.N."/>
            <person name="Locatelli A.G."/>
            <person name="Puechmaille S.J."/>
            <person name="Fedrigo O."/>
            <person name="Jarvis E.D."/>
            <person name="Hiller M."/>
            <person name="Vernes S.C."/>
            <person name="Myers E.W."/>
            <person name="Teeling E.C."/>
        </authorList>
    </citation>
    <scope>NUCLEOTIDE SEQUENCE [LARGE SCALE GENOMIC DNA]</scope>
    <source>
        <strain evidence="10">MRouAeg1</strain>
        <tissue evidence="10">Muscle</tissue>
    </source>
</reference>
<dbReference type="PANTHER" id="PTHR45615:SF8">
    <property type="entry name" value="UNCONVENTIONAL MYOSIN-XVIIIB"/>
    <property type="match status" value="1"/>
</dbReference>
<comment type="caution">
    <text evidence="6">Lacks conserved residue(s) required for the propagation of feature annotation.</text>
</comment>
<dbReference type="Pfam" id="PF24556">
    <property type="entry name" value="SH3_Myosin-XVIIIa"/>
    <property type="match status" value="1"/>
</dbReference>
<feature type="binding site" evidence="6">
    <location>
        <begin position="628"/>
        <end position="635"/>
    </location>
    <ligand>
        <name>ATP</name>
        <dbReference type="ChEBI" id="CHEBI:30616"/>
    </ligand>
</feature>
<feature type="compositionally biased region" description="Low complexity" evidence="8">
    <location>
        <begin position="88"/>
        <end position="101"/>
    </location>
</feature>
<feature type="domain" description="Myosin motor" evidence="9">
    <location>
        <begin position="539"/>
        <end position="1301"/>
    </location>
</feature>
<dbReference type="GO" id="GO:0005524">
    <property type="term" value="F:ATP binding"/>
    <property type="evidence" value="ECO:0007669"/>
    <property type="project" value="UniProtKB-UniRule"/>
</dbReference>
<dbReference type="InterPro" id="IPR036064">
    <property type="entry name" value="MYSc_Myo18"/>
</dbReference>
<feature type="coiled-coil region" evidence="7">
    <location>
        <begin position="1989"/>
        <end position="2051"/>
    </location>
</feature>
<feature type="compositionally biased region" description="Basic and acidic residues" evidence="8">
    <location>
        <begin position="2430"/>
        <end position="2447"/>
    </location>
</feature>
<dbReference type="Gene3D" id="4.10.270.10">
    <property type="entry name" value="Myosin, subunit A"/>
    <property type="match status" value="1"/>
</dbReference>
<dbReference type="Gene3D" id="1.20.120.720">
    <property type="entry name" value="Myosin VI head, motor domain, U50 subdomain"/>
    <property type="match status" value="1"/>
</dbReference>
<comment type="similarity">
    <text evidence="6">Belongs to the TRAFAC class myosin-kinesin ATPase superfamily. Myosin family.</text>
</comment>
<feature type="compositionally biased region" description="Basic and acidic residues" evidence="8">
    <location>
        <begin position="2501"/>
        <end position="2524"/>
    </location>
</feature>
<evidence type="ECO:0000256" key="6">
    <source>
        <dbReference type="PROSITE-ProRule" id="PRU00782"/>
    </source>
</evidence>
<feature type="coiled-coil region" evidence="7">
    <location>
        <begin position="1369"/>
        <end position="1742"/>
    </location>
</feature>
<dbReference type="InterPro" id="IPR027417">
    <property type="entry name" value="P-loop_NTPase"/>
</dbReference>
<feature type="coiled-coil region" evidence="7">
    <location>
        <begin position="1794"/>
        <end position="1926"/>
    </location>
</feature>
<keyword evidence="11" id="KW-1185">Reference proteome</keyword>
<evidence type="ECO:0000256" key="8">
    <source>
        <dbReference type="SAM" id="MobiDB-lite"/>
    </source>
</evidence>
<dbReference type="Gene3D" id="1.20.58.530">
    <property type="match status" value="1"/>
</dbReference>
<feature type="compositionally biased region" description="Low complexity" evidence="8">
    <location>
        <begin position="2476"/>
        <end position="2493"/>
    </location>
</feature>
<feature type="region of interest" description="Disordered" evidence="8">
    <location>
        <begin position="1"/>
        <end position="471"/>
    </location>
</feature>
<feature type="compositionally biased region" description="Polar residues" evidence="8">
    <location>
        <begin position="72"/>
        <end position="87"/>
    </location>
</feature>
<evidence type="ECO:0000313" key="11">
    <source>
        <dbReference type="Proteomes" id="UP000593571"/>
    </source>
</evidence>
<dbReference type="GO" id="GO:0005737">
    <property type="term" value="C:cytoplasm"/>
    <property type="evidence" value="ECO:0007669"/>
    <property type="project" value="TreeGrafter"/>
</dbReference>
<dbReference type="GO" id="GO:0016460">
    <property type="term" value="C:myosin II complex"/>
    <property type="evidence" value="ECO:0007669"/>
    <property type="project" value="TreeGrafter"/>
</dbReference>
<dbReference type="Pfam" id="PF00063">
    <property type="entry name" value="Myosin_head"/>
    <property type="match status" value="1"/>
</dbReference>
<evidence type="ECO:0000259" key="9">
    <source>
        <dbReference type="PROSITE" id="PS51456"/>
    </source>
</evidence>
<dbReference type="FunFam" id="1.20.58.530:FF:000011">
    <property type="entry name" value="unconventional myosin-XVIIIa isoform X2"/>
    <property type="match status" value="1"/>
</dbReference>
<dbReference type="PROSITE" id="PS50096">
    <property type="entry name" value="IQ"/>
    <property type="match status" value="1"/>
</dbReference>
<evidence type="ECO:0000313" key="10">
    <source>
        <dbReference type="EMBL" id="KAF6466537.1"/>
    </source>
</evidence>
<dbReference type="GO" id="GO:0031032">
    <property type="term" value="P:actomyosin structure organization"/>
    <property type="evidence" value="ECO:0007669"/>
    <property type="project" value="TreeGrafter"/>
</dbReference>
<feature type="compositionally biased region" description="Basic and acidic residues" evidence="8">
    <location>
        <begin position="2172"/>
        <end position="2185"/>
    </location>
</feature>
<dbReference type="Gene3D" id="6.20.240.20">
    <property type="match status" value="1"/>
</dbReference>
<keyword evidence="4 6" id="KW-0518">Myosin</keyword>
<evidence type="ECO:0000256" key="1">
    <source>
        <dbReference type="ARBA" id="ARBA00022741"/>
    </source>
</evidence>
<evidence type="ECO:0000256" key="2">
    <source>
        <dbReference type="ARBA" id="ARBA00022840"/>
    </source>
</evidence>
<feature type="compositionally biased region" description="Basic and acidic residues" evidence="8">
    <location>
        <begin position="2465"/>
        <end position="2474"/>
    </location>
</feature>
<dbReference type="CDD" id="cd01386">
    <property type="entry name" value="MYSc_Myo18"/>
    <property type="match status" value="1"/>
</dbReference>
<proteinExistence type="inferred from homology"/>